<dbReference type="AlphaFoldDB" id="A0A821UXT7"/>
<dbReference type="Proteomes" id="UP000663865">
    <property type="component" value="Unassembled WGS sequence"/>
</dbReference>
<evidence type="ECO:0000313" key="3">
    <source>
        <dbReference type="Proteomes" id="UP000663838"/>
    </source>
</evidence>
<comment type="caution">
    <text evidence="2">The sequence shown here is derived from an EMBL/GenBank/DDBJ whole genome shotgun (WGS) entry which is preliminary data.</text>
</comment>
<accession>A0A821UXT7</accession>
<organism evidence="2 3">
    <name type="scientific">Rotaria socialis</name>
    <dbReference type="NCBI Taxonomy" id="392032"/>
    <lineage>
        <taxon>Eukaryota</taxon>
        <taxon>Metazoa</taxon>
        <taxon>Spiralia</taxon>
        <taxon>Gnathifera</taxon>
        <taxon>Rotifera</taxon>
        <taxon>Eurotatoria</taxon>
        <taxon>Bdelloidea</taxon>
        <taxon>Philodinida</taxon>
        <taxon>Philodinidae</taxon>
        <taxon>Rotaria</taxon>
    </lineage>
</organism>
<evidence type="ECO:0000313" key="2">
    <source>
        <dbReference type="EMBL" id="CAF4898484.1"/>
    </source>
</evidence>
<gene>
    <name evidence="1" type="ORF">KIK155_LOCUS27230</name>
    <name evidence="2" type="ORF">TOA249_LOCUS30505</name>
</gene>
<feature type="non-terminal residue" evidence="2">
    <location>
        <position position="1"/>
    </location>
</feature>
<dbReference type="EMBL" id="CAJNYV010004944">
    <property type="protein sequence ID" value="CAF3709611.1"/>
    <property type="molecule type" value="Genomic_DNA"/>
</dbReference>
<evidence type="ECO:0000313" key="1">
    <source>
        <dbReference type="EMBL" id="CAF3709611.1"/>
    </source>
</evidence>
<reference evidence="2" key="1">
    <citation type="submission" date="2021-02" db="EMBL/GenBank/DDBJ databases">
        <authorList>
            <person name="Nowell W R."/>
        </authorList>
    </citation>
    <scope>NUCLEOTIDE SEQUENCE</scope>
</reference>
<sequence length="61" mass="6661">LSPTVASSSTMADDIATVEQQHLNLKDSTWTNSSEDFASTNVDSTEIQFTSNNYTDSDQTI</sequence>
<protein>
    <submittedName>
        <fullName evidence="2">Uncharacterized protein</fullName>
    </submittedName>
</protein>
<dbReference type="EMBL" id="CAJOBS010005370">
    <property type="protein sequence ID" value="CAF4898484.1"/>
    <property type="molecule type" value="Genomic_DNA"/>
</dbReference>
<proteinExistence type="predicted"/>
<name>A0A821UXT7_9BILA</name>
<dbReference type="Proteomes" id="UP000663838">
    <property type="component" value="Unassembled WGS sequence"/>
</dbReference>